<reference evidence="1 2" key="1">
    <citation type="submission" date="2024-10" db="EMBL/GenBank/DDBJ databases">
        <title>Updated reference genomes for cyclostephanoid diatoms.</title>
        <authorList>
            <person name="Roberts W.R."/>
            <person name="Alverson A.J."/>
        </authorList>
    </citation>
    <scope>NUCLEOTIDE SEQUENCE [LARGE SCALE GENOMIC DNA]</scope>
    <source>
        <strain evidence="1 2">AJA010-31</strain>
    </source>
</reference>
<proteinExistence type="predicted"/>
<evidence type="ECO:0000313" key="2">
    <source>
        <dbReference type="Proteomes" id="UP001530400"/>
    </source>
</evidence>
<dbReference type="Proteomes" id="UP001530400">
    <property type="component" value="Unassembled WGS sequence"/>
</dbReference>
<gene>
    <name evidence="1" type="ORF">ACHAWO_006282</name>
</gene>
<protein>
    <submittedName>
        <fullName evidence="1">Uncharacterized protein</fullName>
    </submittedName>
</protein>
<accession>A0ABD3PUI6</accession>
<keyword evidence="2" id="KW-1185">Reference proteome</keyword>
<sequence length="242" mass="26540">MFLVTAACRISNLYAVPAAASAHAPAILSSSNDATRSDSNRVDWTRDVEVKEIPCIVKCGGGFGRGCNMDHHTCKCLRKQRYDSRMKATFVTYTSQIASEVPTQPSLASRIMNYLTESTVADAALTNAAVTVPSVIVDTDNSTSTVQRRSKCTRTRSHQISNDSEPIGVKAEEANVEFETLDVPFIDQDEEVVNEIVVRGPENARMLKELKCMLDGVYWMPMALVSVASPMFSCLLCKLGYV</sequence>
<dbReference type="EMBL" id="JALLPJ020000453">
    <property type="protein sequence ID" value="KAL3791720.1"/>
    <property type="molecule type" value="Genomic_DNA"/>
</dbReference>
<organism evidence="1 2">
    <name type="scientific">Cyclotella atomus</name>
    <dbReference type="NCBI Taxonomy" id="382360"/>
    <lineage>
        <taxon>Eukaryota</taxon>
        <taxon>Sar</taxon>
        <taxon>Stramenopiles</taxon>
        <taxon>Ochrophyta</taxon>
        <taxon>Bacillariophyta</taxon>
        <taxon>Coscinodiscophyceae</taxon>
        <taxon>Thalassiosirophycidae</taxon>
        <taxon>Stephanodiscales</taxon>
        <taxon>Stephanodiscaceae</taxon>
        <taxon>Cyclotella</taxon>
    </lineage>
</organism>
<name>A0ABD3PUI6_9STRA</name>
<comment type="caution">
    <text evidence="1">The sequence shown here is derived from an EMBL/GenBank/DDBJ whole genome shotgun (WGS) entry which is preliminary data.</text>
</comment>
<evidence type="ECO:0000313" key="1">
    <source>
        <dbReference type="EMBL" id="KAL3791720.1"/>
    </source>
</evidence>
<dbReference type="AlphaFoldDB" id="A0ABD3PUI6"/>